<evidence type="ECO:0000256" key="9">
    <source>
        <dbReference type="ARBA" id="ARBA00023136"/>
    </source>
</evidence>
<dbReference type="InterPro" id="IPR020003">
    <property type="entry name" value="ATPase_a/bsu_AS"/>
</dbReference>
<dbReference type="Gene3D" id="1.10.1140.10">
    <property type="entry name" value="Bovine Mitochondrial F1-atpase, Atp Synthase Beta Chain, Chain D, domain 3"/>
    <property type="match status" value="1"/>
</dbReference>
<dbReference type="EMBL" id="BKCM01000006">
    <property type="protein sequence ID" value="GER00841.1"/>
    <property type="molecule type" value="Genomic_DNA"/>
</dbReference>
<dbReference type="RefSeq" id="WP_150000950.1">
    <property type="nucleotide sequence ID" value="NZ_BKCL01000008.1"/>
</dbReference>
<dbReference type="PANTHER" id="PTHR15184:SF71">
    <property type="entry name" value="ATP SYNTHASE SUBUNIT BETA, MITOCHONDRIAL"/>
    <property type="match status" value="1"/>
</dbReference>
<comment type="caution">
    <text evidence="16">The sequence shown here is derived from an EMBL/GenBank/DDBJ whole genome shotgun (WGS) entry which is preliminary data.</text>
</comment>
<keyword evidence="7 14" id="KW-1278">Translocase</keyword>
<dbReference type="FunFam" id="3.40.50.300:FF:000026">
    <property type="entry name" value="ATP synthase subunit beta"/>
    <property type="match status" value="1"/>
</dbReference>
<evidence type="ECO:0000256" key="14">
    <source>
        <dbReference type="HAMAP-Rule" id="MF_01347"/>
    </source>
</evidence>
<keyword evidence="10 14" id="KW-0139">CF(1)</keyword>
<dbReference type="CDD" id="cd01133">
    <property type="entry name" value="F1-ATPase_beta_CD"/>
    <property type="match status" value="1"/>
</dbReference>
<dbReference type="CDD" id="cd18115">
    <property type="entry name" value="ATP-synt_F1_beta_N"/>
    <property type="match status" value="1"/>
</dbReference>
<keyword evidence="19" id="KW-1185">Reference proteome</keyword>
<dbReference type="Pfam" id="PF02874">
    <property type="entry name" value="ATP-synt_ab_N"/>
    <property type="match status" value="1"/>
</dbReference>
<comment type="catalytic activity">
    <reaction evidence="14">
        <text>ATP + H2O + 4 H(+)(in) = ADP + phosphate + 5 H(+)(out)</text>
        <dbReference type="Rhea" id="RHEA:57720"/>
        <dbReference type="ChEBI" id="CHEBI:15377"/>
        <dbReference type="ChEBI" id="CHEBI:15378"/>
        <dbReference type="ChEBI" id="CHEBI:30616"/>
        <dbReference type="ChEBI" id="CHEBI:43474"/>
        <dbReference type="ChEBI" id="CHEBI:456216"/>
        <dbReference type="EC" id="7.1.2.2"/>
    </reaction>
</comment>
<dbReference type="GO" id="GO:0005886">
    <property type="term" value="C:plasma membrane"/>
    <property type="evidence" value="ECO:0007669"/>
    <property type="project" value="UniProtKB-SubCell"/>
</dbReference>
<dbReference type="InterPro" id="IPR055190">
    <property type="entry name" value="ATP-synt_VA_C"/>
</dbReference>
<keyword evidence="4 14" id="KW-0547">Nucleotide-binding</keyword>
<accession>A0A5A7MXN6</accession>
<dbReference type="PIRSF" id="PIRSF039072">
    <property type="entry name" value="ATPase_subunit_beta"/>
    <property type="match status" value="1"/>
</dbReference>
<dbReference type="FunFam" id="2.40.10.170:FF:000005">
    <property type="entry name" value="ATP synthase subunit beta"/>
    <property type="match status" value="1"/>
</dbReference>
<dbReference type="InterPro" id="IPR050053">
    <property type="entry name" value="ATPase_alpha/beta_chains"/>
</dbReference>
<dbReference type="SUPFAM" id="SSF50615">
    <property type="entry name" value="N-terminal domain of alpha and beta subunits of F1 ATP synthase"/>
    <property type="match status" value="1"/>
</dbReference>
<evidence type="ECO:0000256" key="3">
    <source>
        <dbReference type="ARBA" id="ARBA00022448"/>
    </source>
</evidence>
<keyword evidence="5 14" id="KW-0375">Hydrogen ion transport</keyword>
<dbReference type="InterPro" id="IPR003593">
    <property type="entry name" value="AAA+_ATPase"/>
</dbReference>
<dbReference type="InterPro" id="IPR027417">
    <property type="entry name" value="P-loop_NTPase"/>
</dbReference>
<feature type="domain" description="AAA+ ATPase" evidence="15">
    <location>
        <begin position="146"/>
        <end position="422"/>
    </location>
</feature>
<dbReference type="HAMAP" id="MF_01347">
    <property type="entry name" value="ATP_synth_beta_bact"/>
    <property type="match status" value="1"/>
</dbReference>
<dbReference type="CDD" id="cd18110">
    <property type="entry name" value="ATP-synt_F1_beta_C"/>
    <property type="match status" value="1"/>
</dbReference>
<comment type="function">
    <text evidence="14">Produces ATP from ADP in the presence of a proton gradient across the membrane. The catalytic sites are hosted primarily by the beta subunits.</text>
</comment>
<dbReference type="PANTHER" id="PTHR15184">
    <property type="entry name" value="ATP SYNTHASE"/>
    <property type="match status" value="1"/>
</dbReference>
<dbReference type="Pfam" id="PF00006">
    <property type="entry name" value="ATP-synt_ab"/>
    <property type="match status" value="1"/>
</dbReference>
<evidence type="ECO:0000256" key="6">
    <source>
        <dbReference type="ARBA" id="ARBA00022840"/>
    </source>
</evidence>
<evidence type="ECO:0000256" key="4">
    <source>
        <dbReference type="ARBA" id="ARBA00022741"/>
    </source>
</evidence>
<dbReference type="InterPro" id="IPR005722">
    <property type="entry name" value="ATP_synth_F1_bsu"/>
</dbReference>
<evidence type="ECO:0000256" key="8">
    <source>
        <dbReference type="ARBA" id="ARBA00023065"/>
    </source>
</evidence>
<dbReference type="Proteomes" id="UP000322084">
    <property type="component" value="Unassembled WGS sequence"/>
</dbReference>
<dbReference type="Gene3D" id="3.40.50.300">
    <property type="entry name" value="P-loop containing nucleotide triphosphate hydrolases"/>
    <property type="match status" value="1"/>
</dbReference>
<comment type="catalytic activity">
    <reaction evidence="12">
        <text>4 Na(+)(in) + ATP + H2O = 4 Na(+)(out) + ADP + phosphate + H(+)</text>
        <dbReference type="Rhea" id="RHEA:58156"/>
        <dbReference type="ChEBI" id="CHEBI:15377"/>
        <dbReference type="ChEBI" id="CHEBI:15378"/>
        <dbReference type="ChEBI" id="CHEBI:29101"/>
        <dbReference type="ChEBI" id="CHEBI:30616"/>
        <dbReference type="ChEBI" id="CHEBI:43474"/>
        <dbReference type="ChEBI" id="CHEBI:456216"/>
        <dbReference type="EC" id="7.2.2.1"/>
    </reaction>
</comment>
<comment type="function">
    <text evidence="13">Produces ATP from ADP in the presence of a sodium ion gradient across the membrane. The beta chain is the catalytic subunit.</text>
</comment>
<dbReference type="GO" id="GO:0046933">
    <property type="term" value="F:proton-transporting ATP synthase activity, rotational mechanism"/>
    <property type="evidence" value="ECO:0007669"/>
    <property type="project" value="UniProtKB-UniRule"/>
</dbReference>
<dbReference type="EMBL" id="BKCL01000008">
    <property type="protein sequence ID" value="GEQ98695.1"/>
    <property type="molecule type" value="Genomic_DNA"/>
</dbReference>
<protein>
    <recommendedName>
        <fullName evidence="14">ATP synthase subunit beta</fullName>
        <ecNumber evidence="14">7.1.2.2</ecNumber>
    </recommendedName>
    <alternativeName>
        <fullName evidence="14">ATP synthase F1 sector subunit beta</fullName>
    </alternativeName>
    <alternativeName>
        <fullName evidence="14">F-ATPase subunit beta</fullName>
    </alternativeName>
</protein>
<evidence type="ECO:0000313" key="16">
    <source>
        <dbReference type="EMBL" id="GEQ98695.1"/>
    </source>
</evidence>
<dbReference type="EC" id="7.1.2.2" evidence="14"/>
<sequence>MAKSTKNTGRIVSVIGPVVDVQFDGDLPEILTALEADNHGTRLVLEVAQHLGENILRTIAMDSTDGLVRGQEVTSSGRPISVPVGPETLGRIMNVVGEPVDERGPVNAKATAPIHAPAPEFVDQSTDTEILVTGIKVVDLLAPYSKGGKVGLFGGAGVGKTVLIQELINNIAKGHGGTSVFAGVGERTREGNDLYHEFLDAGVIAKDADGNPTSEGSKVALVFGQMNEPPGARARVALSGLTMAEYFRDQEGQDVLFFVDNIFRFTQAGSEVSALLGRIPSAVGYQPTLATDMGALQERITSTNKGSITSVQAIYVPADDLTDPAPAASFAHLDATTVLNRAIAELGIYPAVDPLDSSSRMLDPRIIGEEHYQVTRDVQRVLQSYKSLQDIIAILGMDELSEEDKLTVARARKIQRFLSQPFHVAEIFTGFPGVFVQLEDTIKGFKAIVDGECDDMPESAFYMVGTLEDAKAKARKLAAEAA</sequence>
<dbReference type="GO" id="GO:0046962">
    <property type="term" value="F:sodium-transporting ATPase activity, rotational mechanism"/>
    <property type="evidence" value="ECO:0007669"/>
    <property type="project" value="UniProtKB-EC"/>
</dbReference>
<dbReference type="PROSITE" id="PS00152">
    <property type="entry name" value="ATPASE_ALPHA_BETA"/>
    <property type="match status" value="1"/>
</dbReference>
<evidence type="ECO:0000256" key="10">
    <source>
        <dbReference type="ARBA" id="ARBA00023196"/>
    </source>
</evidence>
<evidence type="ECO:0000256" key="13">
    <source>
        <dbReference type="ARBA" id="ARBA00059242"/>
    </source>
</evidence>
<dbReference type="SUPFAM" id="SSF52540">
    <property type="entry name" value="P-loop containing nucleoside triphosphate hydrolases"/>
    <property type="match status" value="1"/>
</dbReference>
<comment type="similarity">
    <text evidence="2 14">Belongs to the ATPase alpha/beta chains family.</text>
</comment>
<dbReference type="GO" id="GO:0045259">
    <property type="term" value="C:proton-transporting ATP synthase complex"/>
    <property type="evidence" value="ECO:0007669"/>
    <property type="project" value="UniProtKB-KW"/>
</dbReference>
<dbReference type="GO" id="GO:0005524">
    <property type="term" value="F:ATP binding"/>
    <property type="evidence" value="ECO:0007669"/>
    <property type="project" value="UniProtKB-UniRule"/>
</dbReference>
<dbReference type="InterPro" id="IPR000194">
    <property type="entry name" value="ATPase_F1/V1/A1_a/bsu_nucl-bd"/>
</dbReference>
<evidence type="ECO:0000313" key="17">
    <source>
        <dbReference type="EMBL" id="GER00841.1"/>
    </source>
</evidence>
<dbReference type="NCBIfam" id="TIGR01039">
    <property type="entry name" value="atpD"/>
    <property type="match status" value="1"/>
</dbReference>
<keyword evidence="8 14" id="KW-0406">Ion transport</keyword>
<dbReference type="Proteomes" id="UP000325187">
    <property type="component" value="Unassembled WGS sequence"/>
</dbReference>
<reference evidence="18 19" key="1">
    <citation type="submission" date="2019-09" db="EMBL/GenBank/DDBJ databases">
        <title>NBRP : Genome information of microbial organism related human and environment.</title>
        <authorList>
            <person name="Hattori M."/>
            <person name="Oshima K."/>
            <person name="Inaba H."/>
            <person name="Suda W."/>
            <person name="Sakamoto M."/>
            <person name="Iino T."/>
            <person name="Kitahara M."/>
            <person name="Oshida Y."/>
            <person name="Iida T."/>
            <person name="Kudo T."/>
            <person name="Itoh T."/>
            <person name="Ohkuma M."/>
        </authorList>
    </citation>
    <scope>NUCLEOTIDE SEQUENCE [LARGE SCALE GENOMIC DNA]</scope>
    <source>
        <strain evidence="16 18">Hi-2</strain>
        <strain evidence="17 19">Mie-1</strain>
    </source>
</reference>
<dbReference type="Pfam" id="PF22919">
    <property type="entry name" value="ATP-synt_VA_C"/>
    <property type="match status" value="1"/>
</dbReference>
<evidence type="ECO:0000256" key="12">
    <source>
        <dbReference type="ARBA" id="ARBA00052325"/>
    </source>
</evidence>
<evidence type="ECO:0000256" key="11">
    <source>
        <dbReference type="ARBA" id="ARBA00023310"/>
    </source>
</evidence>
<comment type="subcellular location">
    <subcellularLocation>
        <location evidence="14">Cell membrane</location>
        <topology evidence="14">Peripheral membrane protein</topology>
    </subcellularLocation>
    <subcellularLocation>
        <location evidence="1">Membrane</location>
    </subcellularLocation>
</comment>
<dbReference type="SMART" id="SM00382">
    <property type="entry name" value="AAA"/>
    <property type="match status" value="1"/>
</dbReference>
<feature type="binding site" evidence="14">
    <location>
        <begin position="154"/>
        <end position="161"/>
    </location>
    <ligand>
        <name>ATP</name>
        <dbReference type="ChEBI" id="CHEBI:30616"/>
    </ligand>
</feature>
<evidence type="ECO:0000313" key="18">
    <source>
        <dbReference type="Proteomes" id="UP000322084"/>
    </source>
</evidence>
<organism evidence="16 18">
    <name type="scientific">Iodidimonas gelatinilytica</name>
    <dbReference type="NCBI Taxonomy" id="1236966"/>
    <lineage>
        <taxon>Bacteria</taxon>
        <taxon>Pseudomonadati</taxon>
        <taxon>Pseudomonadota</taxon>
        <taxon>Alphaproteobacteria</taxon>
        <taxon>Iodidimonadales</taxon>
        <taxon>Iodidimonadaceae</taxon>
        <taxon>Iodidimonas</taxon>
    </lineage>
</organism>
<keyword evidence="14" id="KW-1003">Cell membrane</keyword>
<dbReference type="InterPro" id="IPR004100">
    <property type="entry name" value="ATPase_F1/V1/A1_a/bsu_N"/>
</dbReference>
<keyword evidence="9 14" id="KW-0472">Membrane</keyword>
<accession>A0A5A7MUY0</accession>
<keyword evidence="11 14" id="KW-0066">ATP synthesis</keyword>
<evidence type="ECO:0000259" key="15">
    <source>
        <dbReference type="SMART" id="SM00382"/>
    </source>
</evidence>
<keyword evidence="3 14" id="KW-0813">Transport</keyword>
<evidence type="ECO:0000256" key="2">
    <source>
        <dbReference type="ARBA" id="ARBA00008936"/>
    </source>
</evidence>
<gene>
    <name evidence="14 16" type="primary">atpD</name>
    <name evidence="16" type="ORF">JCM17844_23320</name>
    <name evidence="17" type="ORF">JCM17845_14640</name>
</gene>
<dbReference type="FunFam" id="1.10.1140.10:FF:000001">
    <property type="entry name" value="ATP synthase subunit beta"/>
    <property type="match status" value="1"/>
</dbReference>
<dbReference type="InterPro" id="IPR024034">
    <property type="entry name" value="ATPase_F1/V1_b/a_C"/>
</dbReference>
<dbReference type="Gene3D" id="2.40.10.170">
    <property type="match status" value="1"/>
</dbReference>
<evidence type="ECO:0000256" key="7">
    <source>
        <dbReference type="ARBA" id="ARBA00022967"/>
    </source>
</evidence>
<proteinExistence type="inferred from homology"/>
<name>A0A5A7MUY0_9PROT</name>
<dbReference type="AlphaFoldDB" id="A0A5A7MUY0"/>
<evidence type="ECO:0000256" key="5">
    <source>
        <dbReference type="ARBA" id="ARBA00022781"/>
    </source>
</evidence>
<dbReference type="SUPFAM" id="SSF47917">
    <property type="entry name" value="C-terminal domain of alpha and beta subunits of F1 ATP synthase"/>
    <property type="match status" value="1"/>
</dbReference>
<dbReference type="InterPro" id="IPR036121">
    <property type="entry name" value="ATPase_F1/V1/A1_a/bsu_N_sf"/>
</dbReference>
<keyword evidence="6 14" id="KW-0067">ATP-binding</keyword>
<evidence type="ECO:0000313" key="19">
    <source>
        <dbReference type="Proteomes" id="UP000325187"/>
    </source>
</evidence>
<evidence type="ECO:0000256" key="1">
    <source>
        <dbReference type="ARBA" id="ARBA00004370"/>
    </source>
</evidence>